<keyword evidence="1" id="KW-0479">Metal-binding</keyword>
<name>A0AAN1XRU8_UNVUL</name>
<feature type="binding site" evidence="1">
    <location>
        <position position="388"/>
    </location>
    <ligand>
        <name>Mg(2+)</name>
        <dbReference type="ChEBI" id="CHEBI:18420"/>
        <label>1</label>
        <note>catalytic</note>
    </ligand>
</feature>
<keyword evidence="1" id="KW-0460">Magnesium</keyword>
<evidence type="ECO:0000256" key="1">
    <source>
        <dbReference type="PIRSR" id="PIRSR600760-2"/>
    </source>
</evidence>
<dbReference type="PRINTS" id="PR00377">
    <property type="entry name" value="IMPHPHTASES"/>
</dbReference>
<dbReference type="InterPro" id="IPR003607">
    <property type="entry name" value="HD/PDEase_dom"/>
</dbReference>
<dbReference type="GO" id="GO:0046872">
    <property type="term" value="F:metal ion binding"/>
    <property type="evidence" value="ECO:0007669"/>
    <property type="project" value="UniProtKB-KW"/>
</dbReference>
<dbReference type="GO" id="GO:0016747">
    <property type="term" value="F:acyltransferase activity, transferring groups other than amino-acyl groups"/>
    <property type="evidence" value="ECO:0007669"/>
    <property type="project" value="InterPro"/>
</dbReference>
<dbReference type="SUPFAM" id="SSF56655">
    <property type="entry name" value="Carbohydrate phosphatase"/>
    <property type="match status" value="1"/>
</dbReference>
<dbReference type="Gene3D" id="1.10.3210.10">
    <property type="entry name" value="Hypothetical protein af1432"/>
    <property type="match status" value="1"/>
</dbReference>
<dbReference type="InterPro" id="IPR052567">
    <property type="entry name" value="OP_Dioxygenase"/>
</dbReference>
<protein>
    <recommendedName>
        <fullName evidence="2">N-acetyltransferase domain-containing protein</fullName>
    </recommendedName>
</protein>
<dbReference type="CDD" id="cd00077">
    <property type="entry name" value="HDc"/>
    <property type="match status" value="1"/>
</dbReference>
<feature type="binding site" evidence="1">
    <location>
        <position position="503"/>
    </location>
    <ligand>
        <name>Mg(2+)</name>
        <dbReference type="ChEBI" id="CHEBI:18420"/>
        <label>1</label>
        <note>catalytic</note>
    </ligand>
</feature>
<evidence type="ECO:0000313" key="4">
    <source>
        <dbReference type="Proteomes" id="UP001317532"/>
    </source>
</evidence>
<dbReference type="Proteomes" id="UP001317532">
    <property type="component" value="Chromosome"/>
</dbReference>
<accession>A0AAN1XRU8</accession>
<keyword evidence="4" id="KW-1185">Reference proteome</keyword>
<sequence length="556" mass="57875">MTHALQTAHFARAAGADDELILAAALHDVGRLPSIARRARTSLHEYVGGAFVAEAISPRAGRIVAAHVRAKRYLVALEPGYRDVLSDASRACLDAQGGALDPAGTPSSACRGRRTPSRCAAGTMRRRFRTVRRWRSTTCWRSTRAFVAAPELIVRPARWTDRDAILRLTLAMGGHDDVARRDDPMRRLGAALGRADTRVVVAERDGAIVGFAEVQARVSMVADRFEAWLGALAVAPQARRGGVGAALLAAVEREARLLGCDAIVLESSAWRDDAYAFYRRSGFDERAPAVRFARTLSSDDDAALLQRFLDAAARAANAVAAAIAGLRDEASVGQGADGAPTEAADAAAEDAALRAFAALPCAIVSEERGLIGAPPGPGDCWIALDPLDGSRNYRAGYPPYAMAAGLVRDGVAIAGYVADLTSGRRWWAAGGAAYVDGRPAHTRRSPIAVVPSPSSGAPPARIAIPGVTRIRASGSTAIDLCRVADGSAAAFVALDRAVAHAHDLAGAMAVIVAAGGCVLEDGGRVPVLAPDAAALHRIVAAADRELAEALTTAPGG</sequence>
<dbReference type="Gene3D" id="3.40.190.80">
    <property type="match status" value="1"/>
</dbReference>
<dbReference type="Pfam" id="PF00583">
    <property type="entry name" value="Acetyltransf_1"/>
    <property type="match status" value="1"/>
</dbReference>
<dbReference type="InterPro" id="IPR016181">
    <property type="entry name" value="Acyl_CoA_acyltransferase"/>
</dbReference>
<proteinExistence type="predicted"/>
<dbReference type="PANTHER" id="PTHR40202:SF1">
    <property type="entry name" value="HD DOMAIN-CONTAINING PROTEIN"/>
    <property type="match status" value="1"/>
</dbReference>
<reference evidence="3 4" key="1">
    <citation type="journal article" date="2022" name="ISME Commun">
        <title>Vulcanimicrobium alpinus gen. nov. sp. nov., the first cultivated representative of the candidate phylum 'Eremiobacterota', is a metabolically versatile aerobic anoxygenic phototroph.</title>
        <authorList>
            <person name="Yabe S."/>
            <person name="Muto K."/>
            <person name="Abe K."/>
            <person name="Yokota A."/>
            <person name="Staudigel H."/>
            <person name="Tebo B.M."/>
        </authorList>
    </citation>
    <scope>NUCLEOTIDE SEQUENCE [LARGE SCALE GENOMIC DNA]</scope>
    <source>
        <strain evidence="3 4">WC8-2</strain>
    </source>
</reference>
<evidence type="ECO:0000259" key="2">
    <source>
        <dbReference type="PROSITE" id="PS51186"/>
    </source>
</evidence>
<dbReference type="EMBL" id="AP025523">
    <property type="protein sequence ID" value="BDE04803.1"/>
    <property type="molecule type" value="Genomic_DNA"/>
</dbReference>
<gene>
    <name evidence="3" type="ORF">WPS_00790</name>
</gene>
<feature type="domain" description="N-acetyltransferase" evidence="2">
    <location>
        <begin position="152"/>
        <end position="310"/>
    </location>
</feature>
<dbReference type="SUPFAM" id="SSF55729">
    <property type="entry name" value="Acyl-CoA N-acyltransferases (Nat)"/>
    <property type="match status" value="1"/>
</dbReference>
<dbReference type="PANTHER" id="PTHR40202">
    <property type="match status" value="1"/>
</dbReference>
<dbReference type="InterPro" id="IPR000182">
    <property type="entry name" value="GNAT_dom"/>
</dbReference>
<dbReference type="Gene3D" id="3.30.540.10">
    <property type="entry name" value="Fructose-1,6-Bisphosphatase, subunit A, domain 1"/>
    <property type="match status" value="1"/>
</dbReference>
<organism evidence="3 4">
    <name type="scientific">Vulcanimicrobium alpinum</name>
    <dbReference type="NCBI Taxonomy" id="3016050"/>
    <lineage>
        <taxon>Bacteria</taxon>
        <taxon>Bacillati</taxon>
        <taxon>Vulcanimicrobiota</taxon>
        <taxon>Vulcanimicrobiia</taxon>
        <taxon>Vulcanimicrobiales</taxon>
        <taxon>Vulcanimicrobiaceae</taxon>
        <taxon>Vulcanimicrobium</taxon>
    </lineage>
</organism>
<comment type="cofactor">
    <cofactor evidence="1">
        <name>Mg(2+)</name>
        <dbReference type="ChEBI" id="CHEBI:18420"/>
    </cofactor>
</comment>
<dbReference type="Gene3D" id="3.40.630.30">
    <property type="match status" value="1"/>
</dbReference>
<dbReference type="KEGG" id="vab:WPS_00790"/>
<dbReference type="InterPro" id="IPR000760">
    <property type="entry name" value="Inositol_monophosphatase-like"/>
</dbReference>
<dbReference type="Pfam" id="PF00459">
    <property type="entry name" value="Inositol_P"/>
    <property type="match status" value="1"/>
</dbReference>
<evidence type="ECO:0000313" key="3">
    <source>
        <dbReference type="EMBL" id="BDE04803.1"/>
    </source>
</evidence>
<feature type="binding site" evidence="1">
    <location>
        <position position="385"/>
    </location>
    <ligand>
        <name>Mg(2+)</name>
        <dbReference type="ChEBI" id="CHEBI:18420"/>
        <label>1</label>
        <note>catalytic</note>
    </ligand>
</feature>
<dbReference type="AlphaFoldDB" id="A0AAN1XRU8"/>
<feature type="binding site" evidence="1">
    <location>
        <position position="366"/>
    </location>
    <ligand>
        <name>Mg(2+)</name>
        <dbReference type="ChEBI" id="CHEBI:18420"/>
        <label>1</label>
        <note>catalytic</note>
    </ligand>
</feature>
<dbReference type="CDD" id="cd04301">
    <property type="entry name" value="NAT_SF"/>
    <property type="match status" value="1"/>
</dbReference>
<dbReference type="PROSITE" id="PS51186">
    <property type="entry name" value="GNAT"/>
    <property type="match status" value="1"/>
</dbReference>
<feature type="binding site" evidence="1">
    <location>
        <position position="387"/>
    </location>
    <ligand>
        <name>Mg(2+)</name>
        <dbReference type="ChEBI" id="CHEBI:18420"/>
        <label>1</label>
        <note>catalytic</note>
    </ligand>
</feature>